<name>A0A6N2K7K0_SALVM</name>
<dbReference type="EMBL" id="CAADRP010000113">
    <property type="protein sequence ID" value="VFU23312.1"/>
    <property type="molecule type" value="Genomic_DNA"/>
</dbReference>
<accession>A0A6N2K7K0</accession>
<gene>
    <name evidence="1" type="ORF">SVIM_LOCUS33954</name>
</gene>
<sequence length="100" mass="11420">MEQSLGLKNRDYTPVQRGNFFWFEPSLVLPPSFLPLFFRCSDTTVTLCVVIFVFCAGEELQKTRAVELGVEEQGLHTGYPQATLLQRYKPRIAGSWSFLT</sequence>
<organism evidence="1">
    <name type="scientific">Salix viminalis</name>
    <name type="common">Common osier</name>
    <name type="synonym">Basket willow</name>
    <dbReference type="NCBI Taxonomy" id="40686"/>
    <lineage>
        <taxon>Eukaryota</taxon>
        <taxon>Viridiplantae</taxon>
        <taxon>Streptophyta</taxon>
        <taxon>Embryophyta</taxon>
        <taxon>Tracheophyta</taxon>
        <taxon>Spermatophyta</taxon>
        <taxon>Magnoliopsida</taxon>
        <taxon>eudicotyledons</taxon>
        <taxon>Gunneridae</taxon>
        <taxon>Pentapetalae</taxon>
        <taxon>rosids</taxon>
        <taxon>fabids</taxon>
        <taxon>Malpighiales</taxon>
        <taxon>Salicaceae</taxon>
        <taxon>Saliceae</taxon>
        <taxon>Salix</taxon>
    </lineage>
</organism>
<evidence type="ECO:0000313" key="1">
    <source>
        <dbReference type="EMBL" id="VFU23312.1"/>
    </source>
</evidence>
<protein>
    <submittedName>
        <fullName evidence="1">Uncharacterized protein</fullName>
    </submittedName>
</protein>
<dbReference type="AlphaFoldDB" id="A0A6N2K7K0"/>
<proteinExistence type="predicted"/>
<reference evidence="1" key="1">
    <citation type="submission" date="2019-03" db="EMBL/GenBank/DDBJ databases">
        <authorList>
            <person name="Mank J."/>
            <person name="Almeida P."/>
        </authorList>
    </citation>
    <scope>NUCLEOTIDE SEQUENCE</scope>
    <source>
        <strain evidence="1">78183</strain>
    </source>
</reference>